<evidence type="ECO:0000256" key="6">
    <source>
        <dbReference type="ARBA" id="ARBA00022840"/>
    </source>
</evidence>
<dbReference type="OrthoDB" id="9788659at2"/>
<dbReference type="RefSeq" id="WP_093726784.1">
    <property type="nucleotide sequence ID" value="NZ_FMZB01000003.1"/>
</dbReference>
<dbReference type="Gene3D" id="3.30.200.20">
    <property type="entry name" value="Phosphorylase Kinase, domain 1"/>
    <property type="match status" value="1"/>
</dbReference>
<dbReference type="GO" id="GO:0005524">
    <property type="term" value="F:ATP binding"/>
    <property type="evidence" value="ECO:0007669"/>
    <property type="project" value="UniProtKB-KW"/>
</dbReference>
<evidence type="ECO:0000256" key="5">
    <source>
        <dbReference type="ARBA" id="ARBA00022777"/>
    </source>
</evidence>
<evidence type="ECO:0000259" key="9">
    <source>
        <dbReference type="PROSITE" id="PS50011"/>
    </source>
</evidence>
<keyword evidence="11" id="KW-1185">Reference proteome</keyword>
<comment type="catalytic activity">
    <reaction evidence="8">
        <text>L-seryl-[protein] + ATP = O-phospho-L-seryl-[protein] + ADP + H(+)</text>
        <dbReference type="Rhea" id="RHEA:17989"/>
        <dbReference type="Rhea" id="RHEA-COMP:9863"/>
        <dbReference type="Rhea" id="RHEA-COMP:11604"/>
        <dbReference type="ChEBI" id="CHEBI:15378"/>
        <dbReference type="ChEBI" id="CHEBI:29999"/>
        <dbReference type="ChEBI" id="CHEBI:30616"/>
        <dbReference type="ChEBI" id="CHEBI:83421"/>
        <dbReference type="ChEBI" id="CHEBI:456216"/>
        <dbReference type="EC" id="2.7.11.1"/>
    </reaction>
</comment>
<dbReference type="GO" id="GO:0004674">
    <property type="term" value="F:protein serine/threonine kinase activity"/>
    <property type="evidence" value="ECO:0007669"/>
    <property type="project" value="UniProtKB-KW"/>
</dbReference>
<evidence type="ECO:0000256" key="2">
    <source>
        <dbReference type="ARBA" id="ARBA00022527"/>
    </source>
</evidence>
<dbReference type="PANTHER" id="PTHR24363">
    <property type="entry name" value="SERINE/THREONINE PROTEIN KINASE"/>
    <property type="match status" value="1"/>
</dbReference>
<reference evidence="11" key="1">
    <citation type="submission" date="2016-10" db="EMBL/GenBank/DDBJ databases">
        <authorList>
            <person name="Varghese N."/>
            <person name="Submissions S."/>
        </authorList>
    </citation>
    <scope>NUCLEOTIDE SEQUENCE [LARGE SCALE GENOMIC DNA]</scope>
    <source>
        <strain evidence="11">DSM 21620</strain>
    </source>
</reference>
<dbReference type="EC" id="2.7.11.1" evidence="1"/>
<dbReference type="Gene3D" id="1.10.510.10">
    <property type="entry name" value="Transferase(Phosphotransferase) domain 1"/>
    <property type="match status" value="1"/>
</dbReference>
<feature type="domain" description="Protein kinase" evidence="9">
    <location>
        <begin position="31"/>
        <end position="262"/>
    </location>
</feature>
<evidence type="ECO:0000256" key="4">
    <source>
        <dbReference type="ARBA" id="ARBA00022741"/>
    </source>
</evidence>
<evidence type="ECO:0000313" key="11">
    <source>
        <dbReference type="Proteomes" id="UP000198666"/>
    </source>
</evidence>
<evidence type="ECO:0000256" key="8">
    <source>
        <dbReference type="ARBA" id="ARBA00048679"/>
    </source>
</evidence>
<accession>A0A1G6NS59</accession>
<dbReference type="STRING" id="361279.SAMN05421663_103395"/>
<dbReference type="PROSITE" id="PS50011">
    <property type="entry name" value="PROTEIN_KINASE_DOM"/>
    <property type="match status" value="1"/>
</dbReference>
<keyword evidence="5 10" id="KW-0418">Kinase</keyword>
<comment type="catalytic activity">
    <reaction evidence="7">
        <text>L-threonyl-[protein] + ATP = O-phospho-L-threonyl-[protein] + ADP + H(+)</text>
        <dbReference type="Rhea" id="RHEA:46608"/>
        <dbReference type="Rhea" id="RHEA-COMP:11060"/>
        <dbReference type="Rhea" id="RHEA-COMP:11605"/>
        <dbReference type="ChEBI" id="CHEBI:15378"/>
        <dbReference type="ChEBI" id="CHEBI:30013"/>
        <dbReference type="ChEBI" id="CHEBI:30616"/>
        <dbReference type="ChEBI" id="CHEBI:61977"/>
        <dbReference type="ChEBI" id="CHEBI:456216"/>
        <dbReference type="EC" id="2.7.11.1"/>
    </reaction>
</comment>
<organism evidence="10 11">
    <name type="scientific">Terribacillus halophilus</name>
    <dbReference type="NCBI Taxonomy" id="361279"/>
    <lineage>
        <taxon>Bacteria</taxon>
        <taxon>Bacillati</taxon>
        <taxon>Bacillota</taxon>
        <taxon>Bacilli</taxon>
        <taxon>Bacillales</taxon>
        <taxon>Bacillaceae</taxon>
        <taxon>Terribacillus</taxon>
    </lineage>
</organism>
<evidence type="ECO:0000256" key="1">
    <source>
        <dbReference type="ARBA" id="ARBA00012513"/>
    </source>
</evidence>
<name>A0A1G6NS59_9BACI</name>
<sequence length="262" mass="30382">MFFHVFRPFRLLHRYLVDITYPQGTYIAKRYLVIRKLGSGSYGTTYLCEDIVQQKTCTVKQLRRSRQKRKKYFRMFEQEYELLKKLAHASIPASTSFFHTDDGYFFVMDFVTGENLEQHIFDTKKQYSEKEALELTIDIATVVAYLHDRRIYHGDIRIPNVMLADGHASLIDFGLAQQFSGPRGNAEQNRLEQDLFDIGDILLYLLYTTFEKTNKKALPWTEELTLSRACSHVLERLLGIQAPFPSASEAIDALEKAKEAAD</sequence>
<dbReference type="Proteomes" id="UP000198666">
    <property type="component" value="Unassembled WGS sequence"/>
</dbReference>
<dbReference type="EMBL" id="FMZB01000003">
    <property type="protein sequence ID" value="SDC70146.1"/>
    <property type="molecule type" value="Genomic_DNA"/>
</dbReference>
<dbReference type="AlphaFoldDB" id="A0A1G6NS59"/>
<gene>
    <name evidence="10" type="ORF">SAMN05421663_103395</name>
</gene>
<proteinExistence type="predicted"/>
<dbReference type="SUPFAM" id="SSF56112">
    <property type="entry name" value="Protein kinase-like (PK-like)"/>
    <property type="match status" value="1"/>
</dbReference>
<keyword evidence="3" id="KW-0808">Transferase</keyword>
<dbReference type="PANTHER" id="PTHR24363:SF0">
    <property type="entry name" value="SERINE_THREONINE KINASE LIKE DOMAIN CONTAINING 1"/>
    <property type="match status" value="1"/>
</dbReference>
<dbReference type="InterPro" id="IPR011009">
    <property type="entry name" value="Kinase-like_dom_sf"/>
</dbReference>
<dbReference type="InterPro" id="IPR000719">
    <property type="entry name" value="Prot_kinase_dom"/>
</dbReference>
<evidence type="ECO:0000313" key="10">
    <source>
        <dbReference type="EMBL" id="SDC70146.1"/>
    </source>
</evidence>
<protein>
    <recommendedName>
        <fullName evidence="1">non-specific serine/threonine protein kinase</fullName>
        <ecNumber evidence="1">2.7.11.1</ecNumber>
    </recommendedName>
</protein>
<keyword evidence="2 10" id="KW-0723">Serine/threonine-protein kinase</keyword>
<evidence type="ECO:0000256" key="3">
    <source>
        <dbReference type="ARBA" id="ARBA00022679"/>
    </source>
</evidence>
<dbReference type="Pfam" id="PF00069">
    <property type="entry name" value="Pkinase"/>
    <property type="match status" value="1"/>
</dbReference>
<keyword evidence="6" id="KW-0067">ATP-binding</keyword>
<keyword evidence="4" id="KW-0547">Nucleotide-binding</keyword>
<evidence type="ECO:0000256" key="7">
    <source>
        <dbReference type="ARBA" id="ARBA00047899"/>
    </source>
</evidence>